<keyword evidence="1" id="KW-1133">Transmembrane helix</keyword>
<dbReference type="InterPro" id="IPR036410">
    <property type="entry name" value="HSP_DnaJ_Cys-rich_dom_sf"/>
</dbReference>
<proteinExistence type="predicted"/>
<evidence type="ECO:0000256" key="2">
    <source>
        <dbReference type="SAM" id="SignalP"/>
    </source>
</evidence>
<comment type="caution">
    <text evidence="3">The sequence shown here is derived from an EMBL/GenBank/DDBJ whole genome shotgun (WGS) entry which is preliminary data.</text>
</comment>
<sequence length="374" mass="40334">MCVLRRRKIAHLFFATIVTCCREVAAFPTTLPPVSKLKQCRGWQSDAALCQSLSDGDGNLNDNNKDTPQVVLQQATVQMTSNFQRSVLFSIGMTLAGATLGPFLDTYHSTFGVLHYEHPITAALWSSADPALITAWWVPELFGVAGFLIGWLYIGLDAGLSSSSKRPSVPKILVGISFFTFQYWFSGVLVAMGVDRVTILNIMSAMAAIGFVALDGSLAGLVTSTATAVGGPLIEIGLLSLTRAGMLGENGYAYTDLGETGFFPLWICPVYFLGGPANGNLARGLWNAISERLGIPAEALPNKGVDCKVCQNTRTVPCPNCDGTGDYIAMGGRRVSCTSCRGRGFVICRDCFDEYGEDPYDIEAIREKMSRMPD</sequence>
<accession>A0A1Z5JJY3</accession>
<organism evidence="3 4">
    <name type="scientific">Fistulifera solaris</name>
    <name type="common">Oleaginous diatom</name>
    <dbReference type="NCBI Taxonomy" id="1519565"/>
    <lineage>
        <taxon>Eukaryota</taxon>
        <taxon>Sar</taxon>
        <taxon>Stramenopiles</taxon>
        <taxon>Ochrophyta</taxon>
        <taxon>Bacillariophyta</taxon>
        <taxon>Bacillariophyceae</taxon>
        <taxon>Bacillariophycidae</taxon>
        <taxon>Naviculales</taxon>
        <taxon>Naviculaceae</taxon>
        <taxon>Fistulifera</taxon>
    </lineage>
</organism>
<evidence type="ECO:0000256" key="1">
    <source>
        <dbReference type="SAM" id="Phobius"/>
    </source>
</evidence>
<evidence type="ECO:0000313" key="4">
    <source>
        <dbReference type="Proteomes" id="UP000198406"/>
    </source>
</evidence>
<dbReference type="PANTHER" id="PTHR36774">
    <property type="entry name" value="INSULIN-INDUCED PROTEIN"/>
    <property type="match status" value="1"/>
</dbReference>
<dbReference type="AlphaFoldDB" id="A0A1Z5JJY3"/>
<feature type="transmembrane region" description="Helical" evidence="1">
    <location>
        <begin position="197"/>
        <end position="214"/>
    </location>
</feature>
<dbReference type="InParanoid" id="A0A1Z5JJY3"/>
<dbReference type="PANTHER" id="PTHR36774:SF1">
    <property type="entry name" value="INSULIN-INDUCED PROTEIN"/>
    <property type="match status" value="1"/>
</dbReference>
<dbReference type="OrthoDB" id="205546at2759"/>
<dbReference type="Proteomes" id="UP000198406">
    <property type="component" value="Unassembled WGS sequence"/>
</dbReference>
<keyword evidence="4" id="KW-1185">Reference proteome</keyword>
<feature type="transmembrane region" description="Helical" evidence="1">
    <location>
        <begin position="168"/>
        <end position="185"/>
    </location>
</feature>
<name>A0A1Z5JJY3_FISSO</name>
<feature type="transmembrane region" description="Helical" evidence="1">
    <location>
        <begin position="136"/>
        <end position="156"/>
    </location>
</feature>
<feature type="chain" id="PRO_5013232839" evidence="2">
    <location>
        <begin position="27"/>
        <end position="374"/>
    </location>
</feature>
<protein>
    <submittedName>
        <fullName evidence="3">Uncharacterized protein</fullName>
    </submittedName>
</protein>
<evidence type="ECO:0000313" key="3">
    <source>
        <dbReference type="EMBL" id="GAX14081.1"/>
    </source>
</evidence>
<keyword evidence="2" id="KW-0732">Signal</keyword>
<feature type="signal peptide" evidence="2">
    <location>
        <begin position="1"/>
        <end position="26"/>
    </location>
</feature>
<keyword evidence="1" id="KW-0472">Membrane</keyword>
<dbReference type="EMBL" id="BDSP01000075">
    <property type="protein sequence ID" value="GAX14081.1"/>
    <property type="molecule type" value="Genomic_DNA"/>
</dbReference>
<dbReference type="SUPFAM" id="SSF57938">
    <property type="entry name" value="DnaJ/Hsp40 cysteine-rich domain"/>
    <property type="match status" value="1"/>
</dbReference>
<gene>
    <name evidence="3" type="ORF">FisN_8Hh083</name>
</gene>
<keyword evidence="1" id="KW-0812">Transmembrane</keyword>
<reference evidence="3 4" key="1">
    <citation type="journal article" date="2015" name="Plant Cell">
        <title>Oil accumulation by the oleaginous diatom Fistulifera solaris as revealed by the genome and transcriptome.</title>
        <authorList>
            <person name="Tanaka T."/>
            <person name="Maeda Y."/>
            <person name="Veluchamy A."/>
            <person name="Tanaka M."/>
            <person name="Abida H."/>
            <person name="Marechal E."/>
            <person name="Bowler C."/>
            <person name="Muto M."/>
            <person name="Sunaga Y."/>
            <person name="Tanaka M."/>
            <person name="Yoshino T."/>
            <person name="Taniguchi T."/>
            <person name="Fukuda Y."/>
            <person name="Nemoto M."/>
            <person name="Matsumoto M."/>
            <person name="Wong P.S."/>
            <person name="Aburatani S."/>
            <person name="Fujibuchi W."/>
        </authorList>
    </citation>
    <scope>NUCLEOTIDE SEQUENCE [LARGE SCALE GENOMIC DNA]</scope>
    <source>
        <strain evidence="3 4">JPCC DA0580</strain>
    </source>
</reference>